<evidence type="ECO:0000313" key="2">
    <source>
        <dbReference type="Proteomes" id="UP000001882"/>
    </source>
</evidence>
<reference evidence="1 2" key="2">
    <citation type="journal article" date="2008" name="Int. J. Syst. Evol. Microbiol.">
        <title>Methanocella paludicola gen. nov., sp. nov., a methane-producing archaeon, the first isolate of the lineage 'Rice Cluster I', and proposal of the new archaeal order Methanocellales ord. nov.</title>
        <authorList>
            <person name="Sakai S."/>
            <person name="Imachi H."/>
            <person name="Hanada S."/>
            <person name="Ohashi A."/>
            <person name="Harada H."/>
            <person name="Kamagata Y."/>
        </authorList>
    </citation>
    <scope>NUCLEOTIDE SEQUENCE [LARGE SCALE GENOMIC DNA]</scope>
    <source>
        <strain evidence="2">DSM 17711 / JCM 13418 / NBRC 101707 / SANAE</strain>
    </source>
</reference>
<proteinExistence type="predicted"/>
<dbReference type="eggNOG" id="arCOG12062">
    <property type="taxonomic scope" value="Archaea"/>
</dbReference>
<dbReference type="GeneID" id="8681529"/>
<protein>
    <submittedName>
        <fullName evidence="1">Uncharacterized protein</fullName>
    </submittedName>
</protein>
<accession>D1YZ08</accession>
<reference evidence="2" key="3">
    <citation type="journal article" date="2011" name="PLoS ONE">
        <title>Genome sequence of a mesophilic hydrogenotrophic methanogen Methanocella paludicola, the first cultivated representative of the order Methanocellales.</title>
        <authorList>
            <person name="Sakai S."/>
            <person name="Takaki Y."/>
            <person name="Shimamura S."/>
            <person name="Sekine M."/>
            <person name="Tajima T."/>
            <person name="Kosugi H."/>
            <person name="Ichikawa N."/>
            <person name="Tasumi E."/>
            <person name="Hiraki A.T."/>
            <person name="Shimizu A."/>
            <person name="Kato Y."/>
            <person name="Nishiko R."/>
            <person name="Mori K."/>
            <person name="Fujita N."/>
            <person name="Imachi H."/>
            <person name="Takai K."/>
        </authorList>
    </citation>
    <scope>NUCLEOTIDE SEQUENCE [LARGE SCALE GENOMIC DNA]</scope>
    <source>
        <strain evidence="2">DSM 17711 / JCM 13418 / NBRC 101707 / SANAE</strain>
    </source>
</reference>
<dbReference type="InParanoid" id="D1YZ08"/>
<keyword evidence="2" id="KW-1185">Reference proteome</keyword>
<evidence type="ECO:0000313" key="1">
    <source>
        <dbReference type="EMBL" id="BAI61680.1"/>
    </source>
</evidence>
<dbReference type="Proteomes" id="UP000001882">
    <property type="component" value="Chromosome"/>
</dbReference>
<dbReference type="KEGG" id="mpd:MCP_1608"/>
<dbReference type="AlphaFoldDB" id="D1YZ08"/>
<dbReference type="RefSeq" id="WP_012900359.1">
    <property type="nucleotide sequence ID" value="NC_013665.1"/>
</dbReference>
<reference evidence="1 2" key="1">
    <citation type="journal article" date="2007" name="Appl. Environ. Microbiol.">
        <title>Isolation of key methanogens for global methane emission from rice paddy fields: a novel isolate affiliated with the clone cluster rice cluster I.</title>
        <authorList>
            <person name="Sakai S."/>
            <person name="Imachi H."/>
            <person name="Sekiguchi Y."/>
            <person name="Ohashi A."/>
            <person name="Harada H."/>
            <person name="Kamagata Y."/>
        </authorList>
    </citation>
    <scope>NUCLEOTIDE SEQUENCE [LARGE SCALE GENOMIC DNA]</scope>
    <source>
        <strain evidence="2">DSM 17711 / JCM 13418 / NBRC 101707 / SANAE</strain>
    </source>
</reference>
<sequence length="211" mass="25340">MKKNELLAKIEKLEFDKKSTINIDNDNAELYVIRPSVLPGSLRNEYDVKKNFQIWLNHHYRNFKPNHLRVFIDLNLRVRARPDLKNKLLMAFDNIFYGSDPLEEVRVFDNEQFPHYLNSIKTIACLSQLFLIEQELNYTRESNFDPKNLFYQGWIRQFIDNPKEIDNMCMSVARFQPPTSQYTDKENKKNRRYQPNLKPLWYLKNDGQSTL</sequence>
<name>D1YZ08_METPS</name>
<dbReference type="EMBL" id="AP011532">
    <property type="protein sequence ID" value="BAI61680.1"/>
    <property type="molecule type" value="Genomic_DNA"/>
</dbReference>
<organism evidence="1 2">
    <name type="scientific">Methanocella paludicola (strain DSM 17711 / JCM 13418 / NBRC 101707 / SANAE)</name>
    <dbReference type="NCBI Taxonomy" id="304371"/>
    <lineage>
        <taxon>Archaea</taxon>
        <taxon>Methanobacteriati</taxon>
        <taxon>Methanobacteriota</taxon>
        <taxon>Stenosarchaea group</taxon>
        <taxon>Methanomicrobia</taxon>
        <taxon>Methanocellales</taxon>
        <taxon>Methanocellaceae</taxon>
        <taxon>Methanocella</taxon>
    </lineage>
</organism>
<gene>
    <name evidence="1" type="ordered locus">MCP_1608</name>
</gene>